<gene>
    <name evidence="1" type="ORF">CCMSSC00406_0007521</name>
</gene>
<evidence type="ECO:0000313" key="1">
    <source>
        <dbReference type="EMBL" id="KAG9225664.1"/>
    </source>
</evidence>
<comment type="caution">
    <text evidence="1">The sequence shown here is derived from an EMBL/GenBank/DDBJ whole genome shotgun (WGS) entry which is preliminary data.</text>
</comment>
<organism evidence="1 2">
    <name type="scientific">Pleurotus cornucopiae</name>
    <name type="common">Cornucopia mushroom</name>
    <dbReference type="NCBI Taxonomy" id="5321"/>
    <lineage>
        <taxon>Eukaryota</taxon>
        <taxon>Fungi</taxon>
        <taxon>Dikarya</taxon>
        <taxon>Basidiomycota</taxon>
        <taxon>Agaricomycotina</taxon>
        <taxon>Agaricomycetes</taxon>
        <taxon>Agaricomycetidae</taxon>
        <taxon>Agaricales</taxon>
        <taxon>Pleurotineae</taxon>
        <taxon>Pleurotaceae</taxon>
        <taxon>Pleurotus</taxon>
    </lineage>
</organism>
<protein>
    <submittedName>
        <fullName evidence="1">Uncharacterized protein</fullName>
    </submittedName>
</protein>
<proteinExistence type="predicted"/>
<sequence>MQFRQLTCTSVLLACAIAVFAAPAPVRMIERDVDQDVEVRNWDPSNAHDVAGIYRAAVLEARTPQRSRARPAARPAAAPRPNVAPAPRPIAPAPRPNTPPAQRPNTPPAQRPNTPPSPAQRPNTPPAPRPNTPAPKPNTPAPKPSTTAAAQPTQKPAADQCGARSNGKSKRAFSTTYTNSLTIGRVTRPITKVADQGNSAITYRVDGGWPDPSTGSLVTAYAKTGPRPGSTFTDEAMWLRRTGQLLAEGRYDGNNFIVFRGVTGKTELVGTTFFRDQLSAVAMGETDRIRCEALLRPKLALIVQEVKAYVDRYGILHTDIQPGNILWDSAATRPTLIDWGRARDVGVGQWSAQVEASVTQQAEFSHLRGALKLCGIPQ</sequence>
<dbReference type="Proteomes" id="UP000824881">
    <property type="component" value="Unassembled WGS sequence"/>
</dbReference>
<dbReference type="EMBL" id="WQMT02000002">
    <property type="protein sequence ID" value="KAG9225664.1"/>
    <property type="molecule type" value="Genomic_DNA"/>
</dbReference>
<keyword evidence="2" id="KW-1185">Reference proteome</keyword>
<reference evidence="1 2" key="1">
    <citation type="journal article" date="2021" name="Appl. Environ. Microbiol.">
        <title>Genetic linkage and physical mapping for an oyster mushroom Pleurotus cornucopiae and QTL analysis for the trait cap color.</title>
        <authorList>
            <person name="Zhang Y."/>
            <person name="Gao W."/>
            <person name="Sonnenberg A."/>
            <person name="Chen Q."/>
            <person name="Zhang J."/>
            <person name="Huang C."/>
        </authorList>
    </citation>
    <scope>NUCLEOTIDE SEQUENCE [LARGE SCALE GENOMIC DNA]</scope>
    <source>
        <strain evidence="1">CCMSSC00406</strain>
    </source>
</reference>
<accession>A0ACB7J6M1</accession>
<evidence type="ECO:0000313" key="2">
    <source>
        <dbReference type="Proteomes" id="UP000824881"/>
    </source>
</evidence>
<name>A0ACB7J6M1_PLECO</name>